<reference evidence="2" key="1">
    <citation type="journal article" date="2023" name="GigaByte">
        <title>Genome assembly of the bearded iris, Iris pallida Lam.</title>
        <authorList>
            <person name="Bruccoleri R.E."/>
            <person name="Oakeley E.J."/>
            <person name="Faust A.M.E."/>
            <person name="Altorfer M."/>
            <person name="Dessus-Babus S."/>
            <person name="Burckhardt D."/>
            <person name="Oertli M."/>
            <person name="Naumann U."/>
            <person name="Petersen F."/>
            <person name="Wong J."/>
        </authorList>
    </citation>
    <scope>NUCLEOTIDE SEQUENCE</scope>
    <source>
        <strain evidence="2">GSM-AAB239-AS_SAM_17_03QT</strain>
    </source>
</reference>
<evidence type="ECO:0000313" key="3">
    <source>
        <dbReference type="Proteomes" id="UP001140949"/>
    </source>
</evidence>
<dbReference type="PANTHER" id="PTHR33413:SF35">
    <property type="entry name" value="OS09G0381600 PROTEIN"/>
    <property type="match status" value="1"/>
</dbReference>
<feature type="region of interest" description="Disordered" evidence="1">
    <location>
        <begin position="107"/>
        <end position="160"/>
    </location>
</feature>
<feature type="compositionally biased region" description="Basic and acidic residues" evidence="1">
    <location>
        <begin position="107"/>
        <end position="133"/>
    </location>
</feature>
<gene>
    <name evidence="2" type="ORF">M6B38_339115</name>
</gene>
<evidence type="ECO:0000256" key="1">
    <source>
        <dbReference type="SAM" id="MobiDB-lite"/>
    </source>
</evidence>
<proteinExistence type="predicted"/>
<sequence>MGNCQVAEAATVVIQHPGGRTERLYWPTSAEEVIKCNPGHHVALIIQENQDCAIRAPCCARVRLLKPNHMLLTGQVYRLITDQEATRVLEARKHKLRRRQHELIKKQQEIELTRADESNELREERDQETSQDRRQHKSARSARQWQPALGSIEEDGLLSE</sequence>
<dbReference type="AlphaFoldDB" id="A0AAX6GYQ0"/>
<organism evidence="2 3">
    <name type="scientific">Iris pallida</name>
    <name type="common">Sweet iris</name>
    <dbReference type="NCBI Taxonomy" id="29817"/>
    <lineage>
        <taxon>Eukaryota</taxon>
        <taxon>Viridiplantae</taxon>
        <taxon>Streptophyta</taxon>
        <taxon>Embryophyta</taxon>
        <taxon>Tracheophyta</taxon>
        <taxon>Spermatophyta</taxon>
        <taxon>Magnoliopsida</taxon>
        <taxon>Liliopsida</taxon>
        <taxon>Asparagales</taxon>
        <taxon>Iridaceae</taxon>
        <taxon>Iridoideae</taxon>
        <taxon>Irideae</taxon>
        <taxon>Iris</taxon>
    </lineage>
</organism>
<dbReference type="EMBL" id="JANAVB010014797">
    <property type="protein sequence ID" value="KAJ6833846.1"/>
    <property type="molecule type" value="Genomic_DNA"/>
</dbReference>
<reference evidence="2" key="2">
    <citation type="submission" date="2023-04" db="EMBL/GenBank/DDBJ databases">
        <authorList>
            <person name="Bruccoleri R.E."/>
            <person name="Oakeley E.J."/>
            <person name="Faust A.-M."/>
            <person name="Dessus-Babus S."/>
            <person name="Altorfer M."/>
            <person name="Burckhardt D."/>
            <person name="Oertli M."/>
            <person name="Naumann U."/>
            <person name="Petersen F."/>
            <person name="Wong J."/>
        </authorList>
    </citation>
    <scope>NUCLEOTIDE SEQUENCE</scope>
    <source>
        <strain evidence="2">GSM-AAB239-AS_SAM_17_03QT</strain>
        <tissue evidence="2">Leaf</tissue>
    </source>
</reference>
<protein>
    <submittedName>
        <fullName evidence="2">Uncharacterized protein</fullName>
    </submittedName>
</protein>
<evidence type="ECO:0000313" key="2">
    <source>
        <dbReference type="EMBL" id="KAJ6833846.1"/>
    </source>
</evidence>
<name>A0AAX6GYQ0_IRIPA</name>
<keyword evidence="3" id="KW-1185">Reference proteome</keyword>
<dbReference type="Proteomes" id="UP001140949">
    <property type="component" value="Unassembled WGS sequence"/>
</dbReference>
<dbReference type="PANTHER" id="PTHR33413">
    <property type="entry name" value="EXPRESSED PROTEIN"/>
    <property type="match status" value="1"/>
</dbReference>
<dbReference type="InterPro" id="IPR025322">
    <property type="entry name" value="PADRE_dom"/>
</dbReference>
<dbReference type="Pfam" id="PF14009">
    <property type="entry name" value="PADRE"/>
    <property type="match status" value="1"/>
</dbReference>
<accession>A0AAX6GYQ0</accession>
<comment type="caution">
    <text evidence="2">The sequence shown here is derived from an EMBL/GenBank/DDBJ whole genome shotgun (WGS) entry which is preliminary data.</text>
</comment>